<dbReference type="EMBL" id="CP010519">
    <property type="protein sequence ID" value="AJE84773.1"/>
    <property type="molecule type" value="Genomic_DNA"/>
</dbReference>
<dbReference type="KEGG" id="sals:SLNWT_4397"/>
<evidence type="ECO:0000313" key="2">
    <source>
        <dbReference type="Proteomes" id="UP000031523"/>
    </source>
</evidence>
<protein>
    <recommendedName>
        <fullName evidence="3">Acyl-CoA thioesterase</fullName>
    </recommendedName>
</protein>
<reference evidence="1 2" key="1">
    <citation type="submission" date="2015-01" db="EMBL/GenBank/DDBJ databases">
        <title>Enhanced salinomycin production by adjusting the supply of polyketide extender units in Streptomyce albus DSM 41398.</title>
        <authorList>
            <person name="Lu C."/>
        </authorList>
    </citation>
    <scope>NUCLEOTIDE SEQUENCE [LARGE SCALE GENOMIC DNA]</scope>
    <source>
        <strain evidence="2">ATCC 21838 / DSM 41398 / FERM P-419 / JCM 4703 / NBRC 107858</strain>
    </source>
</reference>
<dbReference type="Proteomes" id="UP000031523">
    <property type="component" value="Chromosome"/>
</dbReference>
<proteinExistence type="predicted"/>
<sequence length="277" mass="30968">MPRSSTYEVVLDAGLFTPTQLQPTAVGRLAFQAGTRWLRDHLHSHRRLVTEHRVGLVLWAWQLEYEQPLRFEDADEAEVDVRMRVRGPRASQLEAELTVTGPAGIAVRARAASVPLALSGDLALSGAPTTLPEAVVAAFREDEIERTPYLSQVRALRGSFDREGEEIASDTTTFRVHRHHCEVADQWYWAESLGFAGGAREEFVMRHGRKAPELRRSLSEGVRRLDVTWLRAGQLWDLLQVRTTAYRHGGGLAFVHELGLAEDDDGGGPYAIVVERI</sequence>
<dbReference type="SUPFAM" id="SSF54637">
    <property type="entry name" value="Thioesterase/thiol ester dehydrase-isomerase"/>
    <property type="match status" value="1"/>
</dbReference>
<keyword evidence="2" id="KW-1185">Reference proteome</keyword>
<dbReference type="Gene3D" id="3.10.129.10">
    <property type="entry name" value="Hotdog Thioesterase"/>
    <property type="match status" value="1"/>
</dbReference>
<dbReference type="InterPro" id="IPR029069">
    <property type="entry name" value="HotDog_dom_sf"/>
</dbReference>
<organism evidence="1 2">
    <name type="scientific">Streptomyces albus (strain ATCC 21838 / DSM 41398 / FERM P-419 / JCM 4703 / NBRC 107858)</name>
    <dbReference type="NCBI Taxonomy" id="1081613"/>
    <lineage>
        <taxon>Bacteria</taxon>
        <taxon>Bacillati</taxon>
        <taxon>Actinomycetota</taxon>
        <taxon>Actinomycetes</taxon>
        <taxon>Kitasatosporales</taxon>
        <taxon>Streptomycetaceae</taxon>
        <taxon>Streptomyces</taxon>
    </lineage>
</organism>
<accession>A0A0B5EPU4</accession>
<evidence type="ECO:0000313" key="1">
    <source>
        <dbReference type="EMBL" id="AJE84773.1"/>
    </source>
</evidence>
<name>A0A0B5EPU4_STRA4</name>
<evidence type="ECO:0008006" key="3">
    <source>
        <dbReference type="Google" id="ProtNLM"/>
    </source>
</evidence>
<dbReference type="AlphaFoldDB" id="A0A0B5EPU4"/>
<gene>
    <name evidence="1" type="ORF">SLNWT_4397</name>
</gene>